<dbReference type="PANTHER" id="PTHR34853:SF1">
    <property type="entry name" value="LIPASE 5"/>
    <property type="match status" value="1"/>
</dbReference>
<dbReference type="SUPFAM" id="SSF53474">
    <property type="entry name" value="alpha/beta-Hydrolases"/>
    <property type="match status" value="1"/>
</dbReference>
<protein>
    <submittedName>
        <fullName evidence="2">Lipase family protein</fullName>
    </submittedName>
</protein>
<dbReference type="RefSeq" id="WP_315733532.1">
    <property type="nucleotide sequence ID" value="NZ_JAVYII010000005.1"/>
</dbReference>
<accession>A0ABU3PY13</accession>
<sequence>MPDDGAVLRRTAFAVTLLGLLALVVAWPVTSLWLLPRLALVVLVVAGVVVGLRSVWRRDIQDPRDVRGGAWRERVRGRRRLPTTVWLVAAAVTVLLVAATAVVQVGSRPTVGDFYTPPDDVPAEAGRLVASEPLDAGSADLEGWRMLYTTVDASGVPVVASAAVVAPREVAGPLPVVTVGHGTSGIRPECAPSATGEAYGGLRAALEPVAVSGAVGVAPDYVGLGVESPDGVHAYLDGPSEASALLDATRAADELVATTGEVVLWGHSQGGHAALWAATSAATYAPDLEVLGVAAMAPATDLPGIVEDVSSTAVGRVLASYLVESWDALHPDLDVRADEGWFEGRAIDRMAARCLLGRDAAAAVAAGSQLTEDVLSPTQARTGVTGELLAAQVPTAATDAPVVVAQGADDALVSAARQRAWVEQRCAAGESPGYVEYADRDHNSLTDAGSPLVDDLVAWTAARVAGEPFEGVC</sequence>
<evidence type="ECO:0000313" key="2">
    <source>
        <dbReference type="EMBL" id="MDT9594049.1"/>
    </source>
</evidence>
<dbReference type="EMBL" id="JAVYII010000005">
    <property type="protein sequence ID" value="MDT9594049.1"/>
    <property type="molecule type" value="Genomic_DNA"/>
</dbReference>
<keyword evidence="1" id="KW-1133">Transmembrane helix</keyword>
<keyword evidence="1" id="KW-0812">Transmembrane</keyword>
<feature type="transmembrane region" description="Helical" evidence="1">
    <location>
        <begin position="84"/>
        <end position="103"/>
    </location>
</feature>
<dbReference type="Pfam" id="PF03583">
    <property type="entry name" value="LIP"/>
    <property type="match status" value="1"/>
</dbReference>
<feature type="transmembrane region" description="Helical" evidence="1">
    <location>
        <begin position="35"/>
        <end position="56"/>
    </location>
</feature>
<reference evidence="2 3" key="1">
    <citation type="submission" date="2023-08" db="EMBL/GenBank/DDBJ databases">
        <title>Nocardioides seae sp. nov., a bacterium isolated from a soil.</title>
        <authorList>
            <person name="Wang X."/>
        </authorList>
    </citation>
    <scope>NUCLEOTIDE SEQUENCE [LARGE SCALE GENOMIC DNA]</scope>
    <source>
        <strain evidence="2 3">YZH12</strain>
    </source>
</reference>
<gene>
    <name evidence="2" type="ORF">RDV89_13280</name>
</gene>
<proteinExistence type="predicted"/>
<name>A0ABU3PY13_9ACTN</name>
<feature type="transmembrane region" description="Helical" evidence="1">
    <location>
        <begin position="12"/>
        <end position="29"/>
    </location>
</feature>
<dbReference type="Gene3D" id="3.40.50.1820">
    <property type="entry name" value="alpha/beta hydrolase"/>
    <property type="match status" value="2"/>
</dbReference>
<comment type="caution">
    <text evidence="2">The sequence shown here is derived from an EMBL/GenBank/DDBJ whole genome shotgun (WGS) entry which is preliminary data.</text>
</comment>
<dbReference type="PIRSF" id="PIRSF029171">
    <property type="entry name" value="Esterase_LipA"/>
    <property type="match status" value="1"/>
</dbReference>
<keyword evidence="1" id="KW-0472">Membrane</keyword>
<evidence type="ECO:0000256" key="1">
    <source>
        <dbReference type="SAM" id="Phobius"/>
    </source>
</evidence>
<dbReference type="InterPro" id="IPR005152">
    <property type="entry name" value="Lipase_secreted"/>
</dbReference>
<organism evidence="2 3">
    <name type="scientific">Nocardioides imazamoxiresistens</name>
    <dbReference type="NCBI Taxonomy" id="3231893"/>
    <lineage>
        <taxon>Bacteria</taxon>
        <taxon>Bacillati</taxon>
        <taxon>Actinomycetota</taxon>
        <taxon>Actinomycetes</taxon>
        <taxon>Propionibacteriales</taxon>
        <taxon>Nocardioidaceae</taxon>
        <taxon>Nocardioides</taxon>
    </lineage>
</organism>
<dbReference type="PANTHER" id="PTHR34853">
    <property type="match status" value="1"/>
</dbReference>
<dbReference type="Proteomes" id="UP001268542">
    <property type="component" value="Unassembled WGS sequence"/>
</dbReference>
<keyword evidence="3" id="KW-1185">Reference proteome</keyword>
<dbReference type="InterPro" id="IPR029058">
    <property type="entry name" value="AB_hydrolase_fold"/>
</dbReference>
<evidence type="ECO:0000313" key="3">
    <source>
        <dbReference type="Proteomes" id="UP001268542"/>
    </source>
</evidence>